<dbReference type="KEGG" id="rba:RB7667"/>
<evidence type="ECO:0000313" key="2">
    <source>
        <dbReference type="Proteomes" id="UP000001025"/>
    </source>
</evidence>
<dbReference type="InParanoid" id="Q7UNB8"/>
<protein>
    <submittedName>
        <fullName evidence="1">Uncharacterized protein</fullName>
    </submittedName>
</protein>
<dbReference type="EMBL" id="BX294146">
    <property type="protein sequence ID" value="CAD75501.1"/>
    <property type="molecule type" value="Genomic_DNA"/>
</dbReference>
<keyword evidence="2" id="KW-1185">Reference proteome</keyword>
<dbReference type="EnsemblBacteria" id="CAD75501">
    <property type="protein sequence ID" value="CAD75501"/>
    <property type="gene ID" value="RB7667"/>
</dbReference>
<reference evidence="1 2" key="1">
    <citation type="journal article" date="2003" name="Proc. Natl. Acad. Sci. U.S.A.">
        <title>Complete genome sequence of the marine planctomycete Pirellula sp. strain 1.</title>
        <authorList>
            <person name="Gloeckner F.O."/>
            <person name="Kube M."/>
            <person name="Bauer M."/>
            <person name="Teeling H."/>
            <person name="Lombardot T."/>
            <person name="Ludwig W."/>
            <person name="Gade D."/>
            <person name="Beck A."/>
            <person name="Borzym K."/>
            <person name="Heitmann K."/>
            <person name="Rabus R."/>
            <person name="Schlesner H."/>
            <person name="Amann R."/>
            <person name="Reinhardt R."/>
        </authorList>
    </citation>
    <scope>NUCLEOTIDE SEQUENCE [LARGE SCALE GENOMIC DNA]</scope>
    <source>
        <strain evidence="2">DSM 10527 / NCIMB 13988 / SH1</strain>
    </source>
</reference>
<proteinExistence type="predicted"/>
<dbReference type="AlphaFoldDB" id="Q7UNB8"/>
<evidence type="ECO:0000313" key="1">
    <source>
        <dbReference type="EMBL" id="CAD75501.1"/>
    </source>
</evidence>
<dbReference type="STRING" id="243090.RB7667"/>
<gene>
    <name evidence="1" type="ordered locus">RB7667</name>
</gene>
<dbReference type="Proteomes" id="UP000001025">
    <property type="component" value="Chromosome"/>
</dbReference>
<organism evidence="1 2">
    <name type="scientific">Rhodopirellula baltica (strain DSM 10527 / NCIMB 13988 / SH1)</name>
    <dbReference type="NCBI Taxonomy" id="243090"/>
    <lineage>
        <taxon>Bacteria</taxon>
        <taxon>Pseudomonadati</taxon>
        <taxon>Planctomycetota</taxon>
        <taxon>Planctomycetia</taxon>
        <taxon>Pirellulales</taxon>
        <taxon>Pirellulaceae</taxon>
        <taxon>Rhodopirellula</taxon>
    </lineage>
</organism>
<dbReference type="HOGENOM" id="CLU_3332208_0_0_0"/>
<accession>Q7UNB8</accession>
<sequence>MQRQGAFYERFANLEVGNRIRVAESISSSPTFFLPESP</sequence>
<name>Q7UNB8_RHOBA</name>